<accession>A0A2V1E490</accession>
<proteinExistence type="predicted"/>
<sequence>MANLCTLPTETLDVITSHLVFPHPHHAYFTCLAPFYALRLTNRALYYKTLHPFCKLAFTTLFVDFTLWSLDRLYAVSRHEVFAGYVRGVYFGHDRAVRVGLEAGSFGDCCEGGGGNGGDVRAEESENYDALLRKLGEGLQRTLPGFTNLDRIIVITPLVVEYFYHRQPPSTTPFAPITSTTPNSPKSTSLFPSSKLILRFFPFYRLLLSALSLPSAPRLTTLDTTAGRKCRDRYRSTKEDFGACSIFPSQLLRDPTPHALRGLREFRMLLSGDDEGGEMALAKLVSGMSELRVLEVRSVGLWERRPKIGGALLDIRLPRLAVLEFAHLSLDEARFVAFLEGHRGTLRELELKNVGTLNGVAEWAYHMRHDLLYGDRHWKFAPSSRDTVVEA</sequence>
<dbReference type="OrthoDB" id="3754307at2759"/>
<evidence type="ECO:0000313" key="2">
    <source>
        <dbReference type="Proteomes" id="UP000244855"/>
    </source>
</evidence>
<evidence type="ECO:0000313" key="1">
    <source>
        <dbReference type="EMBL" id="PVI04020.1"/>
    </source>
</evidence>
<name>A0A2V1E490_9PLEO</name>
<gene>
    <name evidence="1" type="ORF">DM02DRAFT_611813</name>
</gene>
<dbReference type="Proteomes" id="UP000244855">
    <property type="component" value="Unassembled WGS sequence"/>
</dbReference>
<dbReference type="EMBL" id="KZ805325">
    <property type="protein sequence ID" value="PVI04020.1"/>
    <property type="molecule type" value="Genomic_DNA"/>
</dbReference>
<dbReference type="AlphaFoldDB" id="A0A2V1E490"/>
<keyword evidence="2" id="KW-1185">Reference proteome</keyword>
<protein>
    <submittedName>
        <fullName evidence="1">Uncharacterized protein</fullName>
    </submittedName>
</protein>
<organism evidence="1 2">
    <name type="scientific">Periconia macrospinosa</name>
    <dbReference type="NCBI Taxonomy" id="97972"/>
    <lineage>
        <taxon>Eukaryota</taxon>
        <taxon>Fungi</taxon>
        <taxon>Dikarya</taxon>
        <taxon>Ascomycota</taxon>
        <taxon>Pezizomycotina</taxon>
        <taxon>Dothideomycetes</taxon>
        <taxon>Pleosporomycetidae</taxon>
        <taxon>Pleosporales</taxon>
        <taxon>Massarineae</taxon>
        <taxon>Periconiaceae</taxon>
        <taxon>Periconia</taxon>
    </lineage>
</organism>
<reference evidence="1 2" key="1">
    <citation type="journal article" date="2018" name="Sci. Rep.">
        <title>Comparative genomics provides insights into the lifestyle and reveals functional heterogeneity of dark septate endophytic fungi.</title>
        <authorList>
            <person name="Knapp D.G."/>
            <person name="Nemeth J.B."/>
            <person name="Barry K."/>
            <person name="Hainaut M."/>
            <person name="Henrissat B."/>
            <person name="Johnson J."/>
            <person name="Kuo A."/>
            <person name="Lim J.H.P."/>
            <person name="Lipzen A."/>
            <person name="Nolan M."/>
            <person name="Ohm R.A."/>
            <person name="Tamas L."/>
            <person name="Grigoriev I.V."/>
            <person name="Spatafora J.W."/>
            <person name="Nagy L.G."/>
            <person name="Kovacs G.M."/>
        </authorList>
    </citation>
    <scope>NUCLEOTIDE SEQUENCE [LARGE SCALE GENOMIC DNA]</scope>
    <source>
        <strain evidence="1 2">DSE2036</strain>
    </source>
</reference>